<keyword evidence="2" id="KW-1185">Reference proteome</keyword>
<protein>
    <submittedName>
        <fullName evidence="1">Uncharacterized protein</fullName>
    </submittedName>
</protein>
<proteinExistence type="predicted"/>
<gene>
    <name evidence="1" type="ORF">Ahy_A01g001463</name>
</gene>
<evidence type="ECO:0000313" key="2">
    <source>
        <dbReference type="Proteomes" id="UP000289738"/>
    </source>
</evidence>
<organism evidence="1 2">
    <name type="scientific">Arachis hypogaea</name>
    <name type="common">Peanut</name>
    <dbReference type="NCBI Taxonomy" id="3818"/>
    <lineage>
        <taxon>Eukaryota</taxon>
        <taxon>Viridiplantae</taxon>
        <taxon>Streptophyta</taxon>
        <taxon>Embryophyta</taxon>
        <taxon>Tracheophyta</taxon>
        <taxon>Spermatophyta</taxon>
        <taxon>Magnoliopsida</taxon>
        <taxon>eudicotyledons</taxon>
        <taxon>Gunneridae</taxon>
        <taxon>Pentapetalae</taxon>
        <taxon>rosids</taxon>
        <taxon>fabids</taxon>
        <taxon>Fabales</taxon>
        <taxon>Fabaceae</taxon>
        <taxon>Papilionoideae</taxon>
        <taxon>50 kb inversion clade</taxon>
        <taxon>dalbergioids sensu lato</taxon>
        <taxon>Dalbergieae</taxon>
        <taxon>Pterocarpus clade</taxon>
        <taxon>Arachis</taxon>
    </lineage>
</organism>
<comment type="caution">
    <text evidence="1">The sequence shown here is derived from an EMBL/GenBank/DDBJ whole genome shotgun (WGS) entry which is preliminary data.</text>
</comment>
<reference evidence="1 2" key="1">
    <citation type="submission" date="2019-01" db="EMBL/GenBank/DDBJ databases">
        <title>Sequencing of cultivated peanut Arachis hypogaea provides insights into genome evolution and oil improvement.</title>
        <authorList>
            <person name="Chen X."/>
        </authorList>
    </citation>
    <scope>NUCLEOTIDE SEQUENCE [LARGE SCALE GENOMIC DNA]</scope>
    <source>
        <strain evidence="2">cv. Fuhuasheng</strain>
        <tissue evidence="1">Leaves</tissue>
    </source>
</reference>
<evidence type="ECO:0000313" key="1">
    <source>
        <dbReference type="EMBL" id="RYR76968.1"/>
    </source>
</evidence>
<name>A0A445ENE4_ARAHY</name>
<dbReference type="Proteomes" id="UP000289738">
    <property type="component" value="Chromosome A01"/>
</dbReference>
<dbReference type="AlphaFoldDB" id="A0A445ENE4"/>
<dbReference type="PANTHER" id="PTHR31973:SF187">
    <property type="entry name" value="MUTATOR TRANSPOSASE MUDRA PROTEIN"/>
    <property type="match status" value="1"/>
</dbReference>
<dbReference type="EMBL" id="SDMP01000001">
    <property type="protein sequence ID" value="RYR76968.1"/>
    <property type="molecule type" value="Genomic_DNA"/>
</dbReference>
<dbReference type="PANTHER" id="PTHR31973">
    <property type="entry name" value="POLYPROTEIN, PUTATIVE-RELATED"/>
    <property type="match status" value="1"/>
</dbReference>
<sequence length="139" mass="16122">MAGALYPICKRTIYGEGEFMLGTVMVIDNDWGLISAVQEVMPNVHHCFCSWKDLQLRGLLWECARAPTHQEFRDRMDKIKSLNEDAWAYLDKWKRDVWTRSVFSHKPKLDSICNNACEVFNAKIKDARAKSIITLLEEV</sequence>
<accession>A0A445ENE4</accession>